<evidence type="ECO:0000256" key="1">
    <source>
        <dbReference type="ARBA" id="ARBA00022857"/>
    </source>
</evidence>
<comment type="caution">
    <text evidence="4">The sequence shown here is derived from an EMBL/GenBank/DDBJ whole genome shotgun (WGS) entry which is preliminary data.</text>
</comment>
<dbReference type="Proteomes" id="UP000230842">
    <property type="component" value="Unassembled WGS sequence"/>
</dbReference>
<dbReference type="SUPFAM" id="SSF51735">
    <property type="entry name" value="NAD(P)-binding Rossmann-fold domains"/>
    <property type="match status" value="1"/>
</dbReference>
<dbReference type="GO" id="GO:0070402">
    <property type="term" value="F:NADPH binding"/>
    <property type="evidence" value="ECO:0007669"/>
    <property type="project" value="TreeGrafter"/>
</dbReference>
<gene>
    <name evidence="4" type="ORF">CLV56_0961</name>
</gene>
<dbReference type="AlphaFoldDB" id="A0A0B2B7I7"/>
<dbReference type="Pfam" id="PF08240">
    <property type="entry name" value="ADH_N"/>
    <property type="match status" value="1"/>
</dbReference>
<dbReference type="OrthoDB" id="3251063at2"/>
<dbReference type="PANTHER" id="PTHR48106:SF18">
    <property type="entry name" value="QUINONE OXIDOREDUCTASE PIG3"/>
    <property type="match status" value="1"/>
</dbReference>
<dbReference type="PANTHER" id="PTHR48106">
    <property type="entry name" value="QUINONE OXIDOREDUCTASE PIG3-RELATED"/>
    <property type="match status" value="1"/>
</dbReference>
<dbReference type="SMART" id="SM00829">
    <property type="entry name" value="PKS_ER"/>
    <property type="match status" value="1"/>
</dbReference>
<evidence type="ECO:0000256" key="2">
    <source>
        <dbReference type="ARBA" id="ARBA00023002"/>
    </source>
</evidence>
<keyword evidence="5" id="KW-1185">Reference proteome</keyword>
<protein>
    <submittedName>
        <fullName evidence="4">NADPH:quinone reductase-like Zn-dependent oxidoreductase</fullName>
    </submittedName>
</protein>
<dbReference type="InterPro" id="IPR020843">
    <property type="entry name" value="ER"/>
</dbReference>
<dbReference type="InterPro" id="IPR013154">
    <property type="entry name" value="ADH-like_N"/>
</dbReference>
<reference evidence="4 5" key="1">
    <citation type="submission" date="2017-11" db="EMBL/GenBank/DDBJ databases">
        <title>Genomic Encyclopedia of Archaeal and Bacterial Type Strains, Phase II (KMG-II): From Individual Species to Whole Genera.</title>
        <authorList>
            <person name="Goeker M."/>
        </authorList>
    </citation>
    <scope>NUCLEOTIDE SEQUENCE [LARGE SCALE GENOMIC DNA]</scope>
    <source>
        <strain evidence="4 5">DSM 27763</strain>
    </source>
</reference>
<accession>A0A0B2B7I7</accession>
<dbReference type="GO" id="GO:0016651">
    <property type="term" value="F:oxidoreductase activity, acting on NAD(P)H"/>
    <property type="evidence" value="ECO:0007669"/>
    <property type="project" value="TreeGrafter"/>
</dbReference>
<proteinExistence type="predicted"/>
<name>A0A0B2B7I7_9ACTN</name>
<dbReference type="SUPFAM" id="SSF50129">
    <property type="entry name" value="GroES-like"/>
    <property type="match status" value="1"/>
</dbReference>
<evidence type="ECO:0000313" key="5">
    <source>
        <dbReference type="Proteomes" id="UP000230842"/>
    </source>
</evidence>
<dbReference type="EMBL" id="PGEZ01000001">
    <property type="protein sequence ID" value="PJJ56750.1"/>
    <property type="molecule type" value="Genomic_DNA"/>
</dbReference>
<dbReference type="InterPro" id="IPR011032">
    <property type="entry name" value="GroES-like_sf"/>
</dbReference>
<keyword evidence="1" id="KW-0521">NADP</keyword>
<dbReference type="InterPro" id="IPR036291">
    <property type="entry name" value="NAD(P)-bd_dom_sf"/>
</dbReference>
<evidence type="ECO:0000313" key="4">
    <source>
        <dbReference type="EMBL" id="PJJ56750.1"/>
    </source>
</evidence>
<dbReference type="CDD" id="cd05289">
    <property type="entry name" value="MDR_like_2"/>
    <property type="match status" value="1"/>
</dbReference>
<dbReference type="RefSeq" id="WP_039362944.1">
    <property type="nucleotide sequence ID" value="NZ_PGEZ01000001.1"/>
</dbReference>
<evidence type="ECO:0000259" key="3">
    <source>
        <dbReference type="SMART" id="SM00829"/>
    </source>
</evidence>
<dbReference type="Gene3D" id="3.40.50.720">
    <property type="entry name" value="NAD(P)-binding Rossmann-like Domain"/>
    <property type="match status" value="1"/>
</dbReference>
<organism evidence="4 5">
    <name type="scientific">Mumia flava</name>
    <dbReference type="NCBI Taxonomy" id="1348852"/>
    <lineage>
        <taxon>Bacteria</taxon>
        <taxon>Bacillati</taxon>
        <taxon>Actinomycetota</taxon>
        <taxon>Actinomycetes</taxon>
        <taxon>Propionibacteriales</taxon>
        <taxon>Nocardioidaceae</taxon>
        <taxon>Mumia</taxon>
    </lineage>
</organism>
<sequence length="321" mass="33145">MRAIGLVEFGPPEVLHPVDLPDPPTRPATVRVRVRAAAVNPADTYLRSGAQAAALASWPPPWVPGMEVVGVIDTVGAGTREAWSVGQPVVAVVSPLQQHVGGYSELVVLPETQVAPAPARLDPAEAATLPMAGLAALLTVDQLALGRGSTIVVTGAAGVLGGYVTQLARERGWQVIADAAPRDAAAVRRLGADEVVARGSGRDVARRIRQRHPGGADGIADVADLGPGLLPALRDGGRFADLHGRTPSAALGRDAARVDLVAPIVSDYIGRADKLRSVSAYASSGVLVPRIAETVPAVRAAQAHRRLERGGLRGRIVLTVG</sequence>
<dbReference type="Pfam" id="PF13602">
    <property type="entry name" value="ADH_zinc_N_2"/>
    <property type="match status" value="1"/>
</dbReference>
<dbReference type="Gene3D" id="3.90.180.10">
    <property type="entry name" value="Medium-chain alcohol dehydrogenases, catalytic domain"/>
    <property type="match status" value="1"/>
</dbReference>
<keyword evidence="2" id="KW-0560">Oxidoreductase</keyword>
<feature type="domain" description="Enoyl reductase (ER)" evidence="3">
    <location>
        <begin position="10"/>
        <end position="318"/>
    </location>
</feature>